<dbReference type="InterPro" id="IPR028098">
    <property type="entry name" value="Glyco_trans_4-like_N"/>
</dbReference>
<organism evidence="3 4">
    <name type="scientific">Flagellimonas okinawensis</name>
    <dbReference type="NCBI Taxonomy" id="3031324"/>
    <lineage>
        <taxon>Bacteria</taxon>
        <taxon>Pseudomonadati</taxon>
        <taxon>Bacteroidota</taxon>
        <taxon>Flavobacteriia</taxon>
        <taxon>Flavobacteriales</taxon>
        <taxon>Flavobacteriaceae</taxon>
        <taxon>Flagellimonas</taxon>
    </lineage>
</organism>
<dbReference type="RefSeq" id="WP_275650278.1">
    <property type="nucleotide sequence ID" value="NZ_JARFVA010000005.1"/>
</dbReference>
<sequence length="377" mass="42617">MTKRILIICSYDLSLTHFRGDFIKDLIKAGYTVFTAAPEMTEEVTKKLNEIGAIPLEYQLQRTGMNPFKDLSSILELKKVIQEYNIDLVFPYTIKPVIYGSMAANMAKIPTISLITGLGFTFSGMSQRARLLQKVTETLYKLSIRKNKLIVFQNTDDYKLFLDRNIISKDQKVDFVGGSGVNLDSYPTRVNNNTSEKIIFVMVARLIREKGIHLFVEAAQVLKESYPHAEFHVIGAPDVSPSAISMDRLNELHEKQIIVYHGRQNNVAEFLYNSDVFVLPTFYREGIPRSILEALSVGLPVITTDSPGCKETVVNEENGRLITPNDFDSLLVAMRNLLENTSQIREMGIKSRELAENKFDVKIINKKLISLIDGVLN</sequence>
<accession>A0ABT5XR18</accession>
<feature type="domain" description="Glycosyltransferase subfamily 4-like N-terminal" evidence="2">
    <location>
        <begin position="22"/>
        <end position="154"/>
    </location>
</feature>
<dbReference type="Gene3D" id="3.40.50.2000">
    <property type="entry name" value="Glycogen Phosphorylase B"/>
    <property type="match status" value="2"/>
</dbReference>
<dbReference type="PANTHER" id="PTHR12526:SF638">
    <property type="entry name" value="SPORE COAT PROTEIN SA"/>
    <property type="match status" value="1"/>
</dbReference>
<dbReference type="Proteomes" id="UP001217083">
    <property type="component" value="Unassembled WGS sequence"/>
</dbReference>
<dbReference type="Pfam" id="PF13477">
    <property type="entry name" value="Glyco_trans_4_2"/>
    <property type="match status" value="1"/>
</dbReference>
<dbReference type="EMBL" id="JARFVA010000005">
    <property type="protein sequence ID" value="MDF0708331.1"/>
    <property type="molecule type" value="Genomic_DNA"/>
</dbReference>
<evidence type="ECO:0000313" key="4">
    <source>
        <dbReference type="Proteomes" id="UP001217083"/>
    </source>
</evidence>
<comment type="caution">
    <text evidence="3">The sequence shown here is derived from an EMBL/GenBank/DDBJ whole genome shotgun (WGS) entry which is preliminary data.</text>
</comment>
<feature type="domain" description="Glycosyl transferase family 1" evidence="1">
    <location>
        <begin position="191"/>
        <end position="352"/>
    </location>
</feature>
<keyword evidence="4" id="KW-1185">Reference proteome</keyword>
<dbReference type="InterPro" id="IPR001296">
    <property type="entry name" value="Glyco_trans_1"/>
</dbReference>
<evidence type="ECO:0000313" key="3">
    <source>
        <dbReference type="EMBL" id="MDF0708331.1"/>
    </source>
</evidence>
<proteinExistence type="predicted"/>
<evidence type="ECO:0000259" key="2">
    <source>
        <dbReference type="Pfam" id="PF13477"/>
    </source>
</evidence>
<gene>
    <name evidence="3" type="ORF">PY091_13985</name>
</gene>
<dbReference type="CDD" id="cd03808">
    <property type="entry name" value="GT4_CapM-like"/>
    <property type="match status" value="1"/>
</dbReference>
<evidence type="ECO:0000259" key="1">
    <source>
        <dbReference type="Pfam" id="PF00534"/>
    </source>
</evidence>
<dbReference type="Pfam" id="PF00534">
    <property type="entry name" value="Glycos_transf_1"/>
    <property type="match status" value="1"/>
</dbReference>
<dbReference type="SUPFAM" id="SSF53756">
    <property type="entry name" value="UDP-Glycosyltransferase/glycogen phosphorylase"/>
    <property type="match status" value="1"/>
</dbReference>
<name>A0ABT5XR18_9FLAO</name>
<protein>
    <submittedName>
        <fullName evidence="3">Glycosyltransferase family 4 protein</fullName>
    </submittedName>
</protein>
<reference evidence="3 4" key="1">
    <citation type="submission" date="2023-03" db="EMBL/GenBank/DDBJ databases">
        <title>Muricauda XX sp. nov. and Muricauda XXX sp. nov., two novel species isolated from Okinawa Trough.</title>
        <authorList>
            <person name="Cao W."/>
            <person name="Deng X."/>
        </authorList>
    </citation>
    <scope>NUCLEOTIDE SEQUENCE [LARGE SCALE GENOMIC DNA]</scope>
    <source>
        <strain evidence="3 4">81s02</strain>
    </source>
</reference>
<dbReference type="PANTHER" id="PTHR12526">
    <property type="entry name" value="GLYCOSYLTRANSFERASE"/>
    <property type="match status" value="1"/>
</dbReference>